<evidence type="ECO:0000313" key="6">
    <source>
        <dbReference type="Proteomes" id="UP001314263"/>
    </source>
</evidence>
<evidence type="ECO:0000256" key="2">
    <source>
        <dbReference type="ARBA" id="ARBA00022741"/>
    </source>
</evidence>
<sequence length="158" mass="17923">MRGLLLRVKRSRLTQELADRDKIRASKDGKGFGLLSIFKMAKDADSPAEHILREARDRELAVDAMIGPPPEQPHVPRGIFLHGTVGSGKTMLMDHFLSAIGRAGTVPRVRRMHFNEAMDELHRRMHRLELERERLDAKQNEAFLQSVAAHEHNAMVCT</sequence>
<dbReference type="Gene3D" id="3.40.50.300">
    <property type="entry name" value="P-loop containing nucleotide triphosphate hydrolases"/>
    <property type="match status" value="1"/>
</dbReference>
<keyword evidence="6" id="KW-1185">Reference proteome</keyword>
<dbReference type="EMBL" id="CAUYUE010000004">
    <property type="protein sequence ID" value="CAK0762525.1"/>
    <property type="molecule type" value="Genomic_DNA"/>
</dbReference>
<dbReference type="PANTHER" id="PTHR12169">
    <property type="entry name" value="ATPASE N2B"/>
    <property type="match status" value="1"/>
</dbReference>
<dbReference type="PANTHER" id="PTHR12169:SF6">
    <property type="entry name" value="AFG1-LIKE ATPASE"/>
    <property type="match status" value="1"/>
</dbReference>
<gene>
    <name evidence="5" type="ORF">CVIRNUC_002966</name>
</gene>
<evidence type="ECO:0000313" key="5">
    <source>
        <dbReference type="EMBL" id="CAK0762525.1"/>
    </source>
</evidence>
<keyword evidence="3" id="KW-0067">ATP-binding</keyword>
<evidence type="ECO:0000256" key="3">
    <source>
        <dbReference type="ARBA" id="ARBA00022840"/>
    </source>
</evidence>
<reference evidence="5 6" key="1">
    <citation type="submission" date="2023-10" db="EMBL/GenBank/DDBJ databases">
        <authorList>
            <person name="Maclean D."/>
            <person name="Macfadyen A."/>
        </authorList>
    </citation>
    <scope>NUCLEOTIDE SEQUENCE [LARGE SCALE GENOMIC DNA]</scope>
</reference>
<protein>
    <recommendedName>
        <fullName evidence="7">Cell division protein ZapE</fullName>
    </recommendedName>
</protein>
<comment type="similarity">
    <text evidence="1">Belongs to the AFG1 ATPase family.</text>
</comment>
<dbReference type="GO" id="GO:0005524">
    <property type="term" value="F:ATP binding"/>
    <property type="evidence" value="ECO:0007669"/>
    <property type="project" value="UniProtKB-KW"/>
</dbReference>
<evidence type="ECO:0000256" key="1">
    <source>
        <dbReference type="ARBA" id="ARBA00010322"/>
    </source>
</evidence>
<dbReference type="GO" id="GO:0016887">
    <property type="term" value="F:ATP hydrolysis activity"/>
    <property type="evidence" value="ECO:0007669"/>
    <property type="project" value="InterPro"/>
</dbReference>
<dbReference type="AlphaFoldDB" id="A0AAV1HX88"/>
<evidence type="ECO:0000256" key="4">
    <source>
        <dbReference type="SAM" id="Coils"/>
    </source>
</evidence>
<name>A0AAV1HX88_9CHLO</name>
<keyword evidence="2" id="KW-0547">Nucleotide-binding</keyword>
<dbReference type="InterPro" id="IPR005654">
    <property type="entry name" value="ATPase_AFG1-like"/>
</dbReference>
<evidence type="ECO:0008006" key="7">
    <source>
        <dbReference type="Google" id="ProtNLM"/>
    </source>
</evidence>
<feature type="coiled-coil region" evidence="4">
    <location>
        <begin position="111"/>
        <end position="138"/>
    </location>
</feature>
<dbReference type="Proteomes" id="UP001314263">
    <property type="component" value="Unassembled WGS sequence"/>
</dbReference>
<dbReference type="InterPro" id="IPR027417">
    <property type="entry name" value="P-loop_NTPase"/>
</dbReference>
<keyword evidence="4" id="KW-0175">Coiled coil</keyword>
<dbReference type="GO" id="GO:0005739">
    <property type="term" value="C:mitochondrion"/>
    <property type="evidence" value="ECO:0007669"/>
    <property type="project" value="TreeGrafter"/>
</dbReference>
<comment type="caution">
    <text evidence="5">The sequence shown here is derived from an EMBL/GenBank/DDBJ whole genome shotgun (WGS) entry which is preliminary data.</text>
</comment>
<proteinExistence type="inferred from homology"/>
<organism evidence="5 6">
    <name type="scientific">Coccomyxa viridis</name>
    <dbReference type="NCBI Taxonomy" id="1274662"/>
    <lineage>
        <taxon>Eukaryota</taxon>
        <taxon>Viridiplantae</taxon>
        <taxon>Chlorophyta</taxon>
        <taxon>core chlorophytes</taxon>
        <taxon>Trebouxiophyceae</taxon>
        <taxon>Trebouxiophyceae incertae sedis</taxon>
        <taxon>Coccomyxaceae</taxon>
        <taxon>Coccomyxa</taxon>
    </lineage>
</organism>
<accession>A0AAV1HX88</accession>
<dbReference type="Pfam" id="PF03969">
    <property type="entry name" value="AFG1_ATPase"/>
    <property type="match status" value="1"/>
</dbReference>